<dbReference type="Gene3D" id="3.30.1150.10">
    <property type="match status" value="1"/>
</dbReference>
<evidence type="ECO:0000313" key="14">
    <source>
        <dbReference type="Proteomes" id="UP000282184"/>
    </source>
</evidence>
<reference evidence="13 14" key="1">
    <citation type="submission" date="2018-12" db="EMBL/GenBank/DDBJ databases">
        <title>Hymenobacter gummosus sp. nov., isolated from a spring.</title>
        <authorList>
            <person name="Nie L."/>
        </authorList>
    </citation>
    <scope>NUCLEOTIDE SEQUENCE [LARGE SCALE GENOMIC DNA]</scope>
    <source>
        <strain evidence="13 14">KCTC 52166</strain>
    </source>
</reference>
<dbReference type="GO" id="GO:0031992">
    <property type="term" value="F:energy transducer activity"/>
    <property type="evidence" value="ECO:0007669"/>
    <property type="project" value="TreeGrafter"/>
</dbReference>
<evidence type="ECO:0000256" key="3">
    <source>
        <dbReference type="ARBA" id="ARBA00022448"/>
    </source>
</evidence>
<evidence type="ECO:0000256" key="2">
    <source>
        <dbReference type="ARBA" id="ARBA00006555"/>
    </source>
</evidence>
<sequence length="179" mass="19205">MPPLTPPPPRPFRRSDQVLLIVFGLALVLVLAGFFWWQASLPRAVPAAGPAAATPTRRSDQAAPRTDDSLAVAAETVYANVDQMPQPPGGMDGLTQYLSRNIKYPAAAQLQGVQGRIYVSFVVGPTGEIRNTHVSRGIGGGCDEEALRVIRQMPAWTPGRQDGRAVSVAYTVPVTFTLQ</sequence>
<evidence type="ECO:0000256" key="8">
    <source>
        <dbReference type="ARBA" id="ARBA00022989"/>
    </source>
</evidence>
<dbReference type="InterPro" id="IPR006260">
    <property type="entry name" value="TonB/TolA_C"/>
</dbReference>
<name>A0A3S0JHM9_9BACT</name>
<evidence type="ECO:0000256" key="1">
    <source>
        <dbReference type="ARBA" id="ARBA00004383"/>
    </source>
</evidence>
<dbReference type="GO" id="GO:0015031">
    <property type="term" value="P:protein transport"/>
    <property type="evidence" value="ECO:0007669"/>
    <property type="project" value="UniProtKB-KW"/>
</dbReference>
<keyword evidence="5" id="KW-0997">Cell inner membrane</keyword>
<dbReference type="Pfam" id="PF03544">
    <property type="entry name" value="TonB_C"/>
    <property type="match status" value="1"/>
</dbReference>
<comment type="similarity">
    <text evidence="2">Belongs to the TonB family.</text>
</comment>
<evidence type="ECO:0000313" key="13">
    <source>
        <dbReference type="EMBL" id="RTQ53686.1"/>
    </source>
</evidence>
<comment type="caution">
    <text evidence="13">The sequence shown here is derived from an EMBL/GenBank/DDBJ whole genome shotgun (WGS) entry which is preliminary data.</text>
</comment>
<keyword evidence="3" id="KW-0813">Transport</keyword>
<gene>
    <name evidence="13" type="ORF">EJV47_02820</name>
</gene>
<keyword evidence="6 11" id="KW-0812">Transmembrane</keyword>
<dbReference type="PROSITE" id="PS52015">
    <property type="entry name" value="TONB_CTD"/>
    <property type="match status" value="1"/>
</dbReference>
<feature type="compositionally biased region" description="Basic and acidic residues" evidence="10">
    <location>
        <begin position="57"/>
        <end position="67"/>
    </location>
</feature>
<accession>A0A3S0JHM9</accession>
<organism evidence="13 14">
    <name type="scientific">Hymenobacter gummosus</name>
    <dbReference type="NCBI Taxonomy" id="1776032"/>
    <lineage>
        <taxon>Bacteria</taxon>
        <taxon>Pseudomonadati</taxon>
        <taxon>Bacteroidota</taxon>
        <taxon>Cytophagia</taxon>
        <taxon>Cytophagales</taxon>
        <taxon>Hymenobacteraceae</taxon>
        <taxon>Hymenobacter</taxon>
    </lineage>
</organism>
<evidence type="ECO:0000256" key="7">
    <source>
        <dbReference type="ARBA" id="ARBA00022927"/>
    </source>
</evidence>
<feature type="region of interest" description="Disordered" evidence="10">
    <location>
        <begin position="48"/>
        <end position="67"/>
    </location>
</feature>
<dbReference type="NCBIfam" id="TIGR01352">
    <property type="entry name" value="tonB_Cterm"/>
    <property type="match status" value="1"/>
</dbReference>
<dbReference type="GO" id="GO:0055085">
    <property type="term" value="P:transmembrane transport"/>
    <property type="evidence" value="ECO:0007669"/>
    <property type="project" value="InterPro"/>
</dbReference>
<dbReference type="PANTHER" id="PTHR33446:SF2">
    <property type="entry name" value="PROTEIN TONB"/>
    <property type="match status" value="1"/>
</dbReference>
<keyword evidence="7" id="KW-0653">Protein transport</keyword>
<feature type="transmembrane region" description="Helical" evidence="11">
    <location>
        <begin position="18"/>
        <end position="37"/>
    </location>
</feature>
<dbReference type="InterPro" id="IPR051045">
    <property type="entry name" value="TonB-dependent_transducer"/>
</dbReference>
<dbReference type="SUPFAM" id="SSF74653">
    <property type="entry name" value="TolA/TonB C-terminal domain"/>
    <property type="match status" value="1"/>
</dbReference>
<dbReference type="EMBL" id="RXOF01000001">
    <property type="protein sequence ID" value="RTQ53686.1"/>
    <property type="molecule type" value="Genomic_DNA"/>
</dbReference>
<dbReference type="OrthoDB" id="1039448at2"/>
<evidence type="ECO:0000256" key="11">
    <source>
        <dbReference type="SAM" id="Phobius"/>
    </source>
</evidence>
<evidence type="ECO:0000259" key="12">
    <source>
        <dbReference type="PROSITE" id="PS52015"/>
    </source>
</evidence>
<protein>
    <submittedName>
        <fullName evidence="13">Energy transducer TonB</fullName>
    </submittedName>
</protein>
<dbReference type="InterPro" id="IPR037682">
    <property type="entry name" value="TonB_C"/>
</dbReference>
<evidence type="ECO:0000256" key="5">
    <source>
        <dbReference type="ARBA" id="ARBA00022519"/>
    </source>
</evidence>
<dbReference type="AlphaFoldDB" id="A0A3S0JHM9"/>
<dbReference type="GO" id="GO:0098797">
    <property type="term" value="C:plasma membrane protein complex"/>
    <property type="evidence" value="ECO:0007669"/>
    <property type="project" value="TreeGrafter"/>
</dbReference>
<evidence type="ECO:0000256" key="10">
    <source>
        <dbReference type="SAM" id="MobiDB-lite"/>
    </source>
</evidence>
<evidence type="ECO:0000256" key="9">
    <source>
        <dbReference type="ARBA" id="ARBA00023136"/>
    </source>
</evidence>
<keyword evidence="9 11" id="KW-0472">Membrane</keyword>
<keyword evidence="4" id="KW-1003">Cell membrane</keyword>
<comment type="subcellular location">
    <subcellularLocation>
        <location evidence="1">Cell inner membrane</location>
        <topology evidence="1">Single-pass membrane protein</topology>
        <orientation evidence="1">Periplasmic side</orientation>
    </subcellularLocation>
</comment>
<evidence type="ECO:0000256" key="4">
    <source>
        <dbReference type="ARBA" id="ARBA00022475"/>
    </source>
</evidence>
<dbReference type="RefSeq" id="WP_126691612.1">
    <property type="nucleotide sequence ID" value="NZ_RXOF01000001.1"/>
</dbReference>
<dbReference type="PANTHER" id="PTHR33446">
    <property type="entry name" value="PROTEIN TONB-RELATED"/>
    <property type="match status" value="1"/>
</dbReference>
<evidence type="ECO:0000256" key="6">
    <source>
        <dbReference type="ARBA" id="ARBA00022692"/>
    </source>
</evidence>
<feature type="domain" description="TonB C-terminal" evidence="12">
    <location>
        <begin position="89"/>
        <end position="179"/>
    </location>
</feature>
<keyword evidence="14" id="KW-1185">Reference proteome</keyword>
<dbReference type="Proteomes" id="UP000282184">
    <property type="component" value="Unassembled WGS sequence"/>
</dbReference>
<keyword evidence="8 11" id="KW-1133">Transmembrane helix</keyword>
<proteinExistence type="inferred from homology"/>